<dbReference type="GO" id="GO:0004427">
    <property type="term" value="F:inorganic diphosphate phosphatase activity"/>
    <property type="evidence" value="ECO:0007669"/>
    <property type="project" value="InterPro"/>
</dbReference>
<dbReference type="ExpressionAtlas" id="M8BV19">
    <property type="expression patterns" value="baseline"/>
</dbReference>
<dbReference type="AlphaFoldDB" id="M8BV19"/>
<evidence type="ECO:0000256" key="7">
    <source>
        <dbReference type="ARBA" id="ARBA00022989"/>
    </source>
</evidence>
<dbReference type="HAMAP" id="MF_01129">
    <property type="entry name" value="PPase_energized_pump"/>
    <property type="match status" value="1"/>
</dbReference>
<comment type="subcellular location">
    <subcellularLocation>
        <location evidence="1">Endomembrane system</location>
        <topology evidence="1">Multi-pass membrane protein</topology>
    </subcellularLocation>
</comment>
<evidence type="ECO:0000256" key="9">
    <source>
        <dbReference type="ARBA" id="ARBA00023136"/>
    </source>
</evidence>
<dbReference type="EC" id="7.1.3.1" evidence="2"/>
<organism evidence="10">
    <name type="scientific">Aegilops tauschii</name>
    <name type="common">Tausch's goatgrass</name>
    <name type="synonym">Aegilops squarrosa</name>
    <dbReference type="NCBI Taxonomy" id="37682"/>
    <lineage>
        <taxon>Eukaryota</taxon>
        <taxon>Viridiplantae</taxon>
        <taxon>Streptophyta</taxon>
        <taxon>Embryophyta</taxon>
        <taxon>Tracheophyta</taxon>
        <taxon>Spermatophyta</taxon>
        <taxon>Magnoliopsida</taxon>
        <taxon>Liliopsida</taxon>
        <taxon>Poales</taxon>
        <taxon>Poaceae</taxon>
        <taxon>BOP clade</taxon>
        <taxon>Pooideae</taxon>
        <taxon>Triticodae</taxon>
        <taxon>Triticeae</taxon>
        <taxon>Triticinae</taxon>
        <taxon>Aegilops</taxon>
    </lineage>
</organism>
<dbReference type="NCBIfam" id="TIGR01104">
    <property type="entry name" value="V_PPase"/>
    <property type="match status" value="1"/>
</dbReference>
<keyword evidence="6" id="KW-1278">Translocase</keyword>
<sequence length="931" mass="99209">MTVEARAVPATLGRRAFSCSNDDEEQSPTSARVGLDGCGRGGEVGGCGGDAWVDLGTNLFKRGCRGGGILVVDMCPRAPPLRRRMLQRRRGAWEVVEEWMQIVVCIDDIWNTERVLGSWFVDGRYGFLLRCLSHVGVPDLEFDDVSGVLPWSDSFNDNGFVFGESAWRSAKLHISDGAASSSSEKVFDIDHPKLSAQDLGVTYPRVFRVLMKINPRALIVLLLLVVCGVFYLGASTSPIIVFVFCICTLSLFFSLYLTKWVLAKDEGPPEMSEISDAIRDGAEGFFRTQYGAISKMACILALVILFIYLFRTITPQQEASGLGRTTSAYITVIAFLLGAVCSGLAGYVGMWVSVRANVRVSSAARRSAREALQIAVRAGGFSAIVVVGMAVFGVALLYATFYVWLGVDSPDSMKVTDLPLLLVGYGFGASFVALFAQLGGGIYTKAADVGADLVGKVEQGIPEDDPRNPAVIADLVGDNVGDCAARGADLFESIAAEIISAMILDPSGFILFPLVVHSFDLVVSSVGILSIRGTRDSGLISPIEDPMAIMQKGYSITILLAVLTFGGSTRWLLYTEQAPTAWFNFALCGLVGIITAYAFVWISKYYTDYKHEPVRLLALSSSTGHGTNIIAGVSLGMEATALPVLVISIAIISAFWLGRTCGLVDELGNPTGGLFGTAVATMGMLSTAAYVLTMDMFGPIADNAGGIVEMSQQPESVREITDILDAVGNTTKATTKGFAIGSAALASFLLFSAYMDEVAAFAQLPFKEVDIAIPEVFVGGLLGSMLIFLFSGWACSAVGRTAQEVVTEVRRQFIERPGIMDYKEKPDYGRCVAIVASASLREMIKPGALAILSPMAVGIIFRILGHATGQPLLGAKVVASMLMFATVTGILMALFLNTSGGAWDNAKKYIETGALGGKGSEAHKAAITGDT</sequence>
<keyword evidence="8" id="KW-0406">Ion transport</keyword>
<evidence type="ECO:0000256" key="2">
    <source>
        <dbReference type="ARBA" id="ARBA00013242"/>
    </source>
</evidence>
<dbReference type="InterPro" id="IPR004131">
    <property type="entry name" value="PPase-energised_H-pump"/>
</dbReference>
<keyword evidence="9" id="KW-0472">Membrane</keyword>
<name>M8BV19_AEGTA</name>
<keyword evidence="7" id="KW-1133">Transmembrane helix</keyword>
<evidence type="ECO:0000313" key="10">
    <source>
        <dbReference type="EnsemblPlants" id="EMT10664"/>
    </source>
</evidence>
<evidence type="ECO:0000256" key="6">
    <source>
        <dbReference type="ARBA" id="ARBA00022967"/>
    </source>
</evidence>
<dbReference type="GO" id="GO:0009678">
    <property type="term" value="F:diphosphate hydrolysis-driven proton transmembrane transporter activity"/>
    <property type="evidence" value="ECO:0007669"/>
    <property type="project" value="UniProtKB-EC"/>
</dbReference>
<reference evidence="10" key="1">
    <citation type="submission" date="2015-06" db="UniProtKB">
        <authorList>
            <consortium name="EnsemblPlants"/>
        </authorList>
    </citation>
    <scope>IDENTIFICATION</scope>
</reference>
<keyword evidence="4" id="KW-0812">Transmembrane</keyword>
<evidence type="ECO:0000256" key="8">
    <source>
        <dbReference type="ARBA" id="ARBA00023065"/>
    </source>
</evidence>
<dbReference type="PANTHER" id="PTHR31998">
    <property type="entry name" value="K(+)-INSENSITIVE PYROPHOSPHATE-ENERGIZED PROTON PUMP"/>
    <property type="match status" value="1"/>
</dbReference>
<evidence type="ECO:0000256" key="3">
    <source>
        <dbReference type="ARBA" id="ARBA00022448"/>
    </source>
</evidence>
<proteinExistence type="inferred from homology"/>
<dbReference type="NCBIfam" id="NF001960">
    <property type="entry name" value="PRK00733.3-5"/>
    <property type="match status" value="1"/>
</dbReference>
<dbReference type="GO" id="GO:0012505">
    <property type="term" value="C:endomembrane system"/>
    <property type="evidence" value="ECO:0007669"/>
    <property type="project" value="UniProtKB-SubCell"/>
</dbReference>
<accession>M8BV19</accession>
<dbReference type="GO" id="GO:0016020">
    <property type="term" value="C:membrane"/>
    <property type="evidence" value="ECO:0007669"/>
    <property type="project" value="InterPro"/>
</dbReference>
<dbReference type="NCBIfam" id="NF001953">
    <property type="entry name" value="PRK00733.2-1"/>
    <property type="match status" value="1"/>
</dbReference>
<evidence type="ECO:0000256" key="4">
    <source>
        <dbReference type="ARBA" id="ARBA00022692"/>
    </source>
</evidence>
<dbReference type="Pfam" id="PF03030">
    <property type="entry name" value="H_PPase"/>
    <property type="match status" value="1"/>
</dbReference>
<keyword evidence="3" id="KW-0813">Transport</keyword>
<evidence type="ECO:0000256" key="1">
    <source>
        <dbReference type="ARBA" id="ARBA00004127"/>
    </source>
</evidence>
<dbReference type="EnsemblPlants" id="EMT10664">
    <property type="protein sequence ID" value="EMT10664"/>
    <property type="gene ID" value="F775_11942"/>
</dbReference>
<protein>
    <recommendedName>
        <fullName evidence="2">H(+)-exporting diphosphatase</fullName>
        <ecNumber evidence="2">7.1.3.1</ecNumber>
    </recommendedName>
</protein>
<keyword evidence="5" id="KW-0460">Magnesium</keyword>
<evidence type="ECO:0000256" key="5">
    <source>
        <dbReference type="ARBA" id="ARBA00022842"/>
    </source>
</evidence>